<dbReference type="EMBL" id="JABXBU010000002">
    <property type="protein sequence ID" value="KAF8793560.1"/>
    <property type="molecule type" value="Genomic_DNA"/>
</dbReference>
<keyword evidence="2" id="KW-0813">Transport</keyword>
<evidence type="ECO:0000256" key="6">
    <source>
        <dbReference type="SAM" id="Phobius"/>
    </source>
</evidence>
<comment type="subcellular location">
    <subcellularLocation>
        <location evidence="1">Membrane</location>
        <topology evidence="1">Multi-pass membrane protein</topology>
    </subcellularLocation>
</comment>
<organism evidence="7 8">
    <name type="scientific">Argiope bruennichi</name>
    <name type="common">Wasp spider</name>
    <name type="synonym">Aranea bruennichi</name>
    <dbReference type="NCBI Taxonomy" id="94029"/>
    <lineage>
        <taxon>Eukaryota</taxon>
        <taxon>Metazoa</taxon>
        <taxon>Ecdysozoa</taxon>
        <taxon>Arthropoda</taxon>
        <taxon>Chelicerata</taxon>
        <taxon>Arachnida</taxon>
        <taxon>Araneae</taxon>
        <taxon>Araneomorphae</taxon>
        <taxon>Entelegynae</taxon>
        <taxon>Araneoidea</taxon>
        <taxon>Araneidae</taxon>
        <taxon>Argiope</taxon>
    </lineage>
</organism>
<evidence type="ECO:0000256" key="3">
    <source>
        <dbReference type="ARBA" id="ARBA00022692"/>
    </source>
</evidence>
<dbReference type="GO" id="GO:0015165">
    <property type="term" value="F:pyrimidine nucleotide-sugar transmembrane transporter activity"/>
    <property type="evidence" value="ECO:0007669"/>
    <property type="project" value="InterPro"/>
</dbReference>
<keyword evidence="8" id="KW-1185">Reference proteome</keyword>
<accession>A0A8T0FVH3</accession>
<comment type="caution">
    <text evidence="7">The sequence shown here is derived from an EMBL/GenBank/DDBJ whole genome shotgun (WGS) entry which is preliminary data.</text>
</comment>
<evidence type="ECO:0000256" key="2">
    <source>
        <dbReference type="ARBA" id="ARBA00022597"/>
    </source>
</evidence>
<dbReference type="InterPro" id="IPR007271">
    <property type="entry name" value="Nuc_sug_transpt"/>
</dbReference>
<proteinExistence type="predicted"/>
<reference evidence="7" key="2">
    <citation type="submission" date="2020-06" db="EMBL/GenBank/DDBJ databases">
        <authorList>
            <person name="Sheffer M."/>
        </authorList>
    </citation>
    <scope>NUCLEOTIDE SEQUENCE</scope>
</reference>
<protein>
    <submittedName>
        <fullName evidence="7">UDP-galactose transporter senju like protein</fullName>
    </submittedName>
</protein>
<evidence type="ECO:0000256" key="4">
    <source>
        <dbReference type="ARBA" id="ARBA00022989"/>
    </source>
</evidence>
<keyword evidence="3 6" id="KW-0812">Transmembrane</keyword>
<reference evidence="7" key="1">
    <citation type="journal article" date="2020" name="bioRxiv">
        <title>Chromosome-level reference genome of the European wasp spider Argiope bruennichi: a resource for studies on range expansion and evolutionary adaptation.</title>
        <authorList>
            <person name="Sheffer M.M."/>
            <person name="Hoppe A."/>
            <person name="Krehenwinkel H."/>
            <person name="Uhl G."/>
            <person name="Kuss A.W."/>
            <person name="Jensen L."/>
            <person name="Jensen C."/>
            <person name="Gillespie R.G."/>
            <person name="Hoff K.J."/>
            <person name="Prost S."/>
        </authorList>
    </citation>
    <scope>NUCLEOTIDE SEQUENCE</scope>
</reference>
<dbReference type="PANTHER" id="PTHR10231">
    <property type="entry name" value="NUCLEOTIDE-SUGAR TRANSMEMBRANE TRANSPORTER"/>
    <property type="match status" value="1"/>
</dbReference>
<feature type="transmembrane region" description="Helical" evidence="6">
    <location>
        <begin position="255"/>
        <end position="274"/>
    </location>
</feature>
<feature type="transmembrane region" description="Helical" evidence="6">
    <location>
        <begin position="307"/>
        <end position="324"/>
    </location>
</feature>
<dbReference type="Pfam" id="PF04142">
    <property type="entry name" value="Nuc_sug_transp"/>
    <property type="match status" value="1"/>
</dbReference>
<feature type="transmembrane region" description="Helical" evidence="6">
    <location>
        <begin position="212"/>
        <end position="235"/>
    </location>
</feature>
<dbReference type="NCBIfam" id="TIGR00803">
    <property type="entry name" value="nst"/>
    <property type="match status" value="1"/>
</dbReference>
<dbReference type="GO" id="GO:0000139">
    <property type="term" value="C:Golgi membrane"/>
    <property type="evidence" value="ECO:0007669"/>
    <property type="project" value="InterPro"/>
</dbReference>
<evidence type="ECO:0000256" key="5">
    <source>
        <dbReference type="ARBA" id="ARBA00023136"/>
    </source>
</evidence>
<feature type="transmembrane region" description="Helical" evidence="6">
    <location>
        <begin position="116"/>
        <end position="135"/>
    </location>
</feature>
<evidence type="ECO:0000313" key="8">
    <source>
        <dbReference type="Proteomes" id="UP000807504"/>
    </source>
</evidence>
<keyword evidence="2" id="KW-0762">Sugar transport</keyword>
<dbReference type="Proteomes" id="UP000807504">
    <property type="component" value="Unassembled WGS sequence"/>
</dbReference>
<name>A0A8T0FVH3_ARGBR</name>
<feature type="transmembrane region" description="Helical" evidence="6">
    <location>
        <begin position="12"/>
        <end position="32"/>
    </location>
</feature>
<dbReference type="AlphaFoldDB" id="A0A8T0FVH3"/>
<gene>
    <name evidence="7" type="ORF">HNY73_001618</name>
</gene>
<feature type="transmembrane region" description="Helical" evidence="6">
    <location>
        <begin position="144"/>
        <end position="160"/>
    </location>
</feature>
<feature type="transmembrane region" description="Helical" evidence="6">
    <location>
        <begin position="180"/>
        <end position="200"/>
    </location>
</feature>
<keyword evidence="5 6" id="KW-0472">Membrane</keyword>
<dbReference type="PIRSF" id="PIRSF005799">
    <property type="entry name" value="UDP-gal_transpt"/>
    <property type="match status" value="1"/>
</dbReference>
<evidence type="ECO:0000256" key="1">
    <source>
        <dbReference type="ARBA" id="ARBA00004141"/>
    </source>
</evidence>
<sequence length="355" mass="39899">MSKLLNIKELFPTKFSAFIFFAYIALFVNQGILVTATKEANAKYSYSTTTVVMLIECLKLTVCSTVFIREFSFMKLLSSIISNSKVLLLYFVPAFLYTLYNNLTFINLSIFDPTTYYLLMQIRVVITGIVFQVLFKKQLSRKQWVSLILLTVGCIVKQLHTTPYIPQDDVKQVNGASPQTYFYFLLVLVQVFCSCFAGVYNEYLLKDVGADVHLMLQNVFMYLDCIVCNFIVLLLNGEAPTAFSSDSFQSVFKPLVIAVMINGCACGIVTSVFLKNLNSILKTFAGALDLIFTATMCWIVFGIPIDRYTVISIAIVLYATYLYSQNPVVNKGRLEAASVEKGEDAEKLINENSVV</sequence>
<feature type="transmembrane region" description="Helical" evidence="6">
    <location>
        <begin position="281"/>
        <end position="301"/>
    </location>
</feature>
<keyword evidence="4 6" id="KW-1133">Transmembrane helix</keyword>
<evidence type="ECO:0000313" key="7">
    <source>
        <dbReference type="EMBL" id="KAF8793560.1"/>
    </source>
</evidence>